<dbReference type="GO" id="GO:0003676">
    <property type="term" value="F:nucleic acid binding"/>
    <property type="evidence" value="ECO:0007669"/>
    <property type="project" value="InterPro"/>
</dbReference>
<dbReference type="AlphaFoldDB" id="A0AA39S9M8"/>
<keyword evidence="1" id="KW-0862">Zinc</keyword>
<dbReference type="SUPFAM" id="SSF57756">
    <property type="entry name" value="Retrovirus zinc finger-like domains"/>
    <property type="match status" value="1"/>
</dbReference>
<dbReference type="InterPro" id="IPR001878">
    <property type="entry name" value="Znf_CCHC"/>
</dbReference>
<protein>
    <recommendedName>
        <fullName evidence="3">CCHC-type domain-containing protein</fullName>
    </recommendedName>
</protein>
<evidence type="ECO:0000259" key="3">
    <source>
        <dbReference type="PROSITE" id="PS50158"/>
    </source>
</evidence>
<sequence>MAGNSIFNVNNFASQLSTIKPLDGTNFEEWKETEEETIRKSKNQSAHTLTHSDKGKKKFYGGKKFKPHGKKAGKSDGLNKAKGEDMKGKCFWCHKKGHMKKNCFKFKNHLADKSKGYRFYCPTYSMKIVEYKSVVFLGEGADVGTDMQASGFAFEKERSVDPELSTPSNIVIPPLLEHRDEPLSDQDDEPLPVIDEPQPIIYEPEPVMDEPYPTVDEPQPVVDVPVRRSQMVRRFAIPDDYIVYLQEHDFDLGVDDDPRNYGQAVQSSQSSKWMDAMENIKAFGFDGAVHS</sequence>
<feature type="domain" description="CCHC-type" evidence="3">
    <location>
        <begin position="89"/>
        <end position="103"/>
    </location>
</feature>
<dbReference type="EMBL" id="JAUESC010000381">
    <property type="protein sequence ID" value="KAK0590197.1"/>
    <property type="molecule type" value="Genomic_DNA"/>
</dbReference>
<reference evidence="4" key="1">
    <citation type="journal article" date="2022" name="Plant J.">
        <title>Strategies of tolerance reflected in two North American maple genomes.</title>
        <authorList>
            <person name="McEvoy S.L."/>
            <person name="Sezen U.U."/>
            <person name="Trouern-Trend A."/>
            <person name="McMahon S.M."/>
            <person name="Schaberg P.G."/>
            <person name="Yang J."/>
            <person name="Wegrzyn J.L."/>
            <person name="Swenson N.G."/>
        </authorList>
    </citation>
    <scope>NUCLEOTIDE SEQUENCE</scope>
    <source>
        <strain evidence="4">NS2018</strain>
    </source>
</reference>
<organism evidence="4 5">
    <name type="scientific">Acer saccharum</name>
    <name type="common">Sugar maple</name>
    <dbReference type="NCBI Taxonomy" id="4024"/>
    <lineage>
        <taxon>Eukaryota</taxon>
        <taxon>Viridiplantae</taxon>
        <taxon>Streptophyta</taxon>
        <taxon>Embryophyta</taxon>
        <taxon>Tracheophyta</taxon>
        <taxon>Spermatophyta</taxon>
        <taxon>Magnoliopsida</taxon>
        <taxon>eudicotyledons</taxon>
        <taxon>Gunneridae</taxon>
        <taxon>Pentapetalae</taxon>
        <taxon>rosids</taxon>
        <taxon>malvids</taxon>
        <taxon>Sapindales</taxon>
        <taxon>Sapindaceae</taxon>
        <taxon>Hippocastanoideae</taxon>
        <taxon>Acereae</taxon>
        <taxon>Acer</taxon>
    </lineage>
</organism>
<feature type="compositionally biased region" description="Basic residues" evidence="2">
    <location>
        <begin position="54"/>
        <end position="72"/>
    </location>
</feature>
<keyword evidence="5" id="KW-1185">Reference proteome</keyword>
<comment type="caution">
    <text evidence="4">The sequence shown here is derived from an EMBL/GenBank/DDBJ whole genome shotgun (WGS) entry which is preliminary data.</text>
</comment>
<dbReference type="GO" id="GO:0008270">
    <property type="term" value="F:zinc ion binding"/>
    <property type="evidence" value="ECO:0007669"/>
    <property type="project" value="UniProtKB-KW"/>
</dbReference>
<gene>
    <name evidence="4" type="ORF">LWI29_023841</name>
</gene>
<evidence type="ECO:0000313" key="5">
    <source>
        <dbReference type="Proteomes" id="UP001168877"/>
    </source>
</evidence>
<dbReference type="Proteomes" id="UP001168877">
    <property type="component" value="Unassembled WGS sequence"/>
</dbReference>
<evidence type="ECO:0000256" key="2">
    <source>
        <dbReference type="SAM" id="MobiDB-lite"/>
    </source>
</evidence>
<dbReference type="PROSITE" id="PS50158">
    <property type="entry name" value="ZF_CCHC"/>
    <property type="match status" value="1"/>
</dbReference>
<evidence type="ECO:0000256" key="1">
    <source>
        <dbReference type="PROSITE-ProRule" id="PRU00047"/>
    </source>
</evidence>
<name>A0AA39S9M8_ACESA</name>
<accession>A0AA39S9M8</accession>
<proteinExistence type="predicted"/>
<keyword evidence="1" id="KW-0863">Zinc-finger</keyword>
<feature type="region of interest" description="Disordered" evidence="2">
    <location>
        <begin position="30"/>
        <end position="80"/>
    </location>
</feature>
<keyword evidence="1" id="KW-0479">Metal-binding</keyword>
<reference evidence="4" key="2">
    <citation type="submission" date="2023-06" db="EMBL/GenBank/DDBJ databases">
        <authorList>
            <person name="Swenson N.G."/>
            <person name="Wegrzyn J.L."/>
            <person name="Mcevoy S.L."/>
        </authorList>
    </citation>
    <scope>NUCLEOTIDE SEQUENCE</scope>
    <source>
        <strain evidence="4">NS2018</strain>
        <tissue evidence="4">Leaf</tissue>
    </source>
</reference>
<evidence type="ECO:0000313" key="4">
    <source>
        <dbReference type="EMBL" id="KAK0590197.1"/>
    </source>
</evidence>
<dbReference type="InterPro" id="IPR036875">
    <property type="entry name" value="Znf_CCHC_sf"/>
</dbReference>